<sequence length="310" mass="34226">MSLTLSDAGALLLACTHPGVKLLGVNINYPSAYGGLAASGLLGYYNHAHVPLGLKRPFTNATFFDDYEYKNGEYASKVAYHWRHNASLPWGDVSGTWDPVELYRKVLSEQQDHAVTVTSIGFLDNLSGLLSSGPDAYSPRTGRQLVMEKVKELVVMGGSYPTGYEFNFFGYNSSATAHVVNTWPGPITFIGDQVGRRVFTGAPLTSDGPEGDPVRAAYTWYSGYNKSRNSWDPLTVMYAIEGLGRLFYVGNDTGRNHVYPDGRNAWRQGDTGWKHQYLELAVSEQMAADIIDDRLMQGAINHAHCNHYPI</sequence>
<proteinExistence type="predicted"/>
<reference evidence="1 2" key="1">
    <citation type="submission" date="2024-07" db="EMBL/GenBank/DDBJ databases">
        <title>Section-level genome sequencing and comparative genomics of Aspergillus sections Usti and Cavernicolus.</title>
        <authorList>
            <consortium name="Lawrence Berkeley National Laboratory"/>
            <person name="Nybo J.L."/>
            <person name="Vesth T.C."/>
            <person name="Theobald S."/>
            <person name="Frisvad J.C."/>
            <person name="Larsen T.O."/>
            <person name="Kjaerboelling I."/>
            <person name="Rothschild-Mancinelli K."/>
            <person name="Lyhne E.K."/>
            <person name="Kogle M.E."/>
            <person name="Barry K."/>
            <person name="Clum A."/>
            <person name="Na H."/>
            <person name="Ledsgaard L."/>
            <person name="Lin J."/>
            <person name="Lipzen A."/>
            <person name="Kuo A."/>
            <person name="Riley R."/>
            <person name="Mondo S."/>
            <person name="Labutti K."/>
            <person name="Haridas S."/>
            <person name="Pangalinan J."/>
            <person name="Salamov A.A."/>
            <person name="Simmons B.A."/>
            <person name="Magnuson J.K."/>
            <person name="Chen J."/>
            <person name="Drula E."/>
            <person name="Henrissat B."/>
            <person name="Wiebenga A."/>
            <person name="Lubbers R.J."/>
            <person name="Gomes A.C."/>
            <person name="Macurrencykelacurrency M.R."/>
            <person name="Stajich J."/>
            <person name="Grigoriev I.V."/>
            <person name="Mortensen U.H."/>
            <person name="De Vries R.P."/>
            <person name="Baker S.E."/>
            <person name="Andersen M.R."/>
        </authorList>
    </citation>
    <scope>NUCLEOTIDE SEQUENCE [LARGE SCALE GENOMIC DNA]</scope>
    <source>
        <strain evidence="1 2">CBS 449.75</strain>
    </source>
</reference>
<dbReference type="SUPFAM" id="SSF53590">
    <property type="entry name" value="Nucleoside hydrolase"/>
    <property type="match status" value="1"/>
</dbReference>
<evidence type="ECO:0000313" key="1">
    <source>
        <dbReference type="EMBL" id="KAL2865203.1"/>
    </source>
</evidence>
<name>A0ABR4LKX2_9EURO</name>
<dbReference type="InterPro" id="IPR036452">
    <property type="entry name" value="Ribo_hydro-like"/>
</dbReference>
<dbReference type="Proteomes" id="UP001610432">
    <property type="component" value="Unassembled WGS sequence"/>
</dbReference>
<keyword evidence="2" id="KW-1185">Reference proteome</keyword>
<evidence type="ECO:0000313" key="2">
    <source>
        <dbReference type="Proteomes" id="UP001610432"/>
    </source>
</evidence>
<dbReference type="RefSeq" id="XP_070884182.1">
    <property type="nucleotide sequence ID" value="XM_071029615.1"/>
</dbReference>
<comment type="caution">
    <text evidence="1">The sequence shown here is derived from an EMBL/GenBank/DDBJ whole genome shotgun (WGS) entry which is preliminary data.</text>
</comment>
<dbReference type="EMBL" id="JBFXLQ010000033">
    <property type="protein sequence ID" value="KAL2865203.1"/>
    <property type="molecule type" value="Genomic_DNA"/>
</dbReference>
<organism evidence="1 2">
    <name type="scientific">Aspergillus lucknowensis</name>
    <dbReference type="NCBI Taxonomy" id="176173"/>
    <lineage>
        <taxon>Eukaryota</taxon>
        <taxon>Fungi</taxon>
        <taxon>Dikarya</taxon>
        <taxon>Ascomycota</taxon>
        <taxon>Pezizomycotina</taxon>
        <taxon>Eurotiomycetes</taxon>
        <taxon>Eurotiomycetidae</taxon>
        <taxon>Eurotiales</taxon>
        <taxon>Aspergillaceae</taxon>
        <taxon>Aspergillus</taxon>
        <taxon>Aspergillus subgen. Nidulantes</taxon>
    </lineage>
</organism>
<protein>
    <submittedName>
        <fullName evidence="1">Inosine-uridine preferring nucleoside hydrolase-domain-containing protein</fullName>
    </submittedName>
</protein>
<dbReference type="Gene3D" id="3.90.245.10">
    <property type="entry name" value="Ribonucleoside hydrolase-like"/>
    <property type="match status" value="1"/>
</dbReference>
<dbReference type="GO" id="GO:0016787">
    <property type="term" value="F:hydrolase activity"/>
    <property type="evidence" value="ECO:0007669"/>
    <property type="project" value="UniProtKB-KW"/>
</dbReference>
<dbReference type="PANTHER" id="PTHR43264:SF1">
    <property type="entry name" value="INOSINE_URIDINE-PREFERRING NUCLEOSIDE HYDROLASE DOMAIN-CONTAINING PROTEIN"/>
    <property type="match status" value="1"/>
</dbReference>
<dbReference type="PANTHER" id="PTHR43264">
    <property type="match status" value="1"/>
</dbReference>
<keyword evidence="1" id="KW-0378">Hydrolase</keyword>
<dbReference type="GeneID" id="98144687"/>
<accession>A0ABR4LKX2</accession>
<gene>
    <name evidence="1" type="ORF">BJX67DRAFT_358973</name>
</gene>